<dbReference type="InterPro" id="IPR050364">
    <property type="entry name" value="Cytochrome_P450_fung"/>
</dbReference>
<gene>
    <name evidence="16" type="ORF">JAAARDRAFT_35893</name>
</gene>
<keyword evidence="8" id="KW-1133">Transmembrane helix</keyword>
<keyword evidence="15" id="KW-0732">Signal</keyword>
<comment type="pathway">
    <text evidence="3">Secondary metabolite biosynthesis.</text>
</comment>
<dbReference type="EMBL" id="KL197720">
    <property type="protein sequence ID" value="KDQ57266.1"/>
    <property type="molecule type" value="Genomic_DNA"/>
</dbReference>
<dbReference type="InterPro" id="IPR002401">
    <property type="entry name" value="Cyt_P450_E_grp-I"/>
</dbReference>
<dbReference type="STRING" id="933084.A0A067Q3V4"/>
<dbReference type="Gene3D" id="1.10.630.10">
    <property type="entry name" value="Cytochrome P450"/>
    <property type="match status" value="1"/>
</dbReference>
<dbReference type="OrthoDB" id="1103324at2759"/>
<dbReference type="PRINTS" id="PR00463">
    <property type="entry name" value="EP450I"/>
</dbReference>
<reference evidence="17" key="1">
    <citation type="journal article" date="2014" name="Proc. Natl. Acad. Sci. U.S.A.">
        <title>Extensive sampling of basidiomycete genomes demonstrates inadequacy of the white-rot/brown-rot paradigm for wood decay fungi.</title>
        <authorList>
            <person name="Riley R."/>
            <person name="Salamov A.A."/>
            <person name="Brown D.W."/>
            <person name="Nagy L.G."/>
            <person name="Floudas D."/>
            <person name="Held B.W."/>
            <person name="Levasseur A."/>
            <person name="Lombard V."/>
            <person name="Morin E."/>
            <person name="Otillar R."/>
            <person name="Lindquist E.A."/>
            <person name="Sun H."/>
            <person name="LaButti K.M."/>
            <person name="Schmutz J."/>
            <person name="Jabbour D."/>
            <person name="Luo H."/>
            <person name="Baker S.E."/>
            <person name="Pisabarro A.G."/>
            <person name="Walton J.D."/>
            <person name="Blanchette R.A."/>
            <person name="Henrissat B."/>
            <person name="Martin F."/>
            <person name="Cullen D."/>
            <person name="Hibbett D.S."/>
            <person name="Grigoriev I.V."/>
        </authorList>
    </citation>
    <scope>NUCLEOTIDE SEQUENCE [LARGE SCALE GENOMIC DNA]</scope>
    <source>
        <strain evidence="17">MUCL 33604</strain>
    </source>
</reference>
<dbReference type="GO" id="GO:0016020">
    <property type="term" value="C:membrane"/>
    <property type="evidence" value="ECO:0007669"/>
    <property type="project" value="UniProtKB-SubCell"/>
</dbReference>
<protein>
    <recommendedName>
        <fullName evidence="18">Cytochrome P450</fullName>
    </recommendedName>
</protein>
<sequence length="465" mass="52795">MSMTIITTVLFLSVLWLVRRLSRIGRRKVGLPPGPPTAPLLGNLHIFPTEFAHYKFTEWAQVYGDVYSLKIGPGTAIVISSAEAVRELMDKRSATTVDRPPNFMADAVTGGLNMVLARYTEEWRILRRTASAVLTPNASARHLHIQRAEAAQLMYDLLQAPQGFYTHIRRYANSVMMSILYGKRCPRYETREATAFFHVQHLWEAALEPGAHPPVDLLPFLRYIPERWAPWKKLCKEVRKLQRELYFGLLGECEDRVWKGEDSGCFMDEVVLRQEEFAMSREMTGYLGGVLIEGGSDTTSSFLQTVVLALTAFPETLRKAQEEIDRVVGPNRLPTPEDIDHLPYIQAIIKETHRFRPVAPLAVPHCTLAFEEYRGFLIPEGTTIFVNTWGIYHDPKAFDEPEVFNPDRYIASEYGTKPAFDASDFKHTLPFGSGRRICPGIHVANNSLIVNTMNLIWGFNFSPPH</sequence>
<dbReference type="InterPro" id="IPR036396">
    <property type="entry name" value="Cyt_P450_sf"/>
</dbReference>
<evidence type="ECO:0000256" key="14">
    <source>
        <dbReference type="RuleBase" id="RU000461"/>
    </source>
</evidence>
<keyword evidence="17" id="KW-1185">Reference proteome</keyword>
<evidence type="ECO:0000256" key="11">
    <source>
        <dbReference type="ARBA" id="ARBA00023033"/>
    </source>
</evidence>
<dbReference type="GO" id="GO:0005506">
    <property type="term" value="F:iron ion binding"/>
    <property type="evidence" value="ECO:0007669"/>
    <property type="project" value="InterPro"/>
</dbReference>
<dbReference type="PRINTS" id="PR00385">
    <property type="entry name" value="P450"/>
</dbReference>
<comment type="similarity">
    <text evidence="4 14">Belongs to the cytochrome P450 family.</text>
</comment>
<evidence type="ECO:0000256" key="8">
    <source>
        <dbReference type="ARBA" id="ARBA00022989"/>
    </source>
</evidence>
<evidence type="ECO:0000256" key="13">
    <source>
        <dbReference type="PIRSR" id="PIRSR602401-1"/>
    </source>
</evidence>
<evidence type="ECO:0000256" key="9">
    <source>
        <dbReference type="ARBA" id="ARBA00023002"/>
    </source>
</evidence>
<feature type="binding site" description="axial binding residue" evidence="13">
    <location>
        <position position="438"/>
    </location>
    <ligand>
        <name>heme</name>
        <dbReference type="ChEBI" id="CHEBI:30413"/>
    </ligand>
    <ligandPart>
        <name>Fe</name>
        <dbReference type="ChEBI" id="CHEBI:18248"/>
    </ligandPart>
</feature>
<feature type="chain" id="PRO_5001647900" description="Cytochrome P450" evidence="15">
    <location>
        <begin position="21"/>
        <end position="465"/>
    </location>
</feature>
<comment type="cofactor">
    <cofactor evidence="1 13">
        <name>heme</name>
        <dbReference type="ChEBI" id="CHEBI:30413"/>
    </cofactor>
</comment>
<dbReference type="Pfam" id="PF00067">
    <property type="entry name" value="p450"/>
    <property type="match status" value="1"/>
</dbReference>
<dbReference type="SUPFAM" id="SSF48264">
    <property type="entry name" value="Cytochrome P450"/>
    <property type="match status" value="1"/>
</dbReference>
<dbReference type="CDD" id="cd11065">
    <property type="entry name" value="CYP64-like"/>
    <property type="match status" value="1"/>
</dbReference>
<evidence type="ECO:0008006" key="18">
    <source>
        <dbReference type="Google" id="ProtNLM"/>
    </source>
</evidence>
<dbReference type="Proteomes" id="UP000027265">
    <property type="component" value="Unassembled WGS sequence"/>
</dbReference>
<evidence type="ECO:0000256" key="5">
    <source>
        <dbReference type="ARBA" id="ARBA00022617"/>
    </source>
</evidence>
<dbReference type="PANTHER" id="PTHR46300:SF2">
    <property type="entry name" value="CYTOCHROME P450 MONOOXYGENASE ALNH-RELATED"/>
    <property type="match status" value="1"/>
</dbReference>
<organism evidence="16 17">
    <name type="scientific">Jaapia argillacea MUCL 33604</name>
    <dbReference type="NCBI Taxonomy" id="933084"/>
    <lineage>
        <taxon>Eukaryota</taxon>
        <taxon>Fungi</taxon>
        <taxon>Dikarya</taxon>
        <taxon>Basidiomycota</taxon>
        <taxon>Agaricomycotina</taxon>
        <taxon>Agaricomycetes</taxon>
        <taxon>Agaricomycetidae</taxon>
        <taxon>Jaapiales</taxon>
        <taxon>Jaapiaceae</taxon>
        <taxon>Jaapia</taxon>
    </lineage>
</organism>
<feature type="signal peptide" evidence="15">
    <location>
        <begin position="1"/>
        <end position="20"/>
    </location>
</feature>
<keyword evidence="7 13" id="KW-0479">Metal-binding</keyword>
<keyword evidence="11 14" id="KW-0503">Monooxygenase</keyword>
<keyword evidence="9 14" id="KW-0560">Oxidoreductase</keyword>
<comment type="subcellular location">
    <subcellularLocation>
        <location evidence="2">Membrane</location>
        <topology evidence="2">Single-pass membrane protein</topology>
    </subcellularLocation>
</comment>
<name>A0A067Q3V4_9AGAM</name>
<keyword evidence="12" id="KW-0472">Membrane</keyword>
<evidence type="ECO:0000256" key="10">
    <source>
        <dbReference type="ARBA" id="ARBA00023004"/>
    </source>
</evidence>
<dbReference type="GO" id="GO:0004497">
    <property type="term" value="F:monooxygenase activity"/>
    <property type="evidence" value="ECO:0007669"/>
    <property type="project" value="UniProtKB-KW"/>
</dbReference>
<keyword evidence="6" id="KW-0812">Transmembrane</keyword>
<dbReference type="InParanoid" id="A0A067Q3V4"/>
<keyword evidence="10 13" id="KW-0408">Iron</keyword>
<evidence type="ECO:0000313" key="17">
    <source>
        <dbReference type="Proteomes" id="UP000027265"/>
    </source>
</evidence>
<dbReference type="InterPro" id="IPR017972">
    <property type="entry name" value="Cyt_P450_CS"/>
</dbReference>
<dbReference type="InterPro" id="IPR001128">
    <property type="entry name" value="Cyt_P450"/>
</dbReference>
<keyword evidence="5 13" id="KW-0349">Heme</keyword>
<evidence type="ECO:0000256" key="7">
    <source>
        <dbReference type="ARBA" id="ARBA00022723"/>
    </source>
</evidence>
<evidence type="ECO:0000313" key="16">
    <source>
        <dbReference type="EMBL" id="KDQ57266.1"/>
    </source>
</evidence>
<dbReference type="PANTHER" id="PTHR46300">
    <property type="entry name" value="P450, PUTATIVE (EUROFUNG)-RELATED-RELATED"/>
    <property type="match status" value="1"/>
</dbReference>
<dbReference type="PROSITE" id="PS00086">
    <property type="entry name" value="CYTOCHROME_P450"/>
    <property type="match status" value="1"/>
</dbReference>
<evidence type="ECO:0000256" key="6">
    <source>
        <dbReference type="ARBA" id="ARBA00022692"/>
    </source>
</evidence>
<evidence type="ECO:0000256" key="15">
    <source>
        <dbReference type="SAM" id="SignalP"/>
    </source>
</evidence>
<evidence type="ECO:0000256" key="12">
    <source>
        <dbReference type="ARBA" id="ARBA00023136"/>
    </source>
</evidence>
<dbReference type="GO" id="GO:0020037">
    <property type="term" value="F:heme binding"/>
    <property type="evidence" value="ECO:0007669"/>
    <property type="project" value="InterPro"/>
</dbReference>
<evidence type="ECO:0000256" key="1">
    <source>
        <dbReference type="ARBA" id="ARBA00001971"/>
    </source>
</evidence>
<evidence type="ECO:0000256" key="2">
    <source>
        <dbReference type="ARBA" id="ARBA00004167"/>
    </source>
</evidence>
<dbReference type="GO" id="GO:0016705">
    <property type="term" value="F:oxidoreductase activity, acting on paired donors, with incorporation or reduction of molecular oxygen"/>
    <property type="evidence" value="ECO:0007669"/>
    <property type="project" value="InterPro"/>
</dbReference>
<evidence type="ECO:0000256" key="3">
    <source>
        <dbReference type="ARBA" id="ARBA00005179"/>
    </source>
</evidence>
<proteinExistence type="inferred from homology"/>
<dbReference type="HOGENOM" id="CLU_001570_2_1_1"/>
<evidence type="ECO:0000256" key="4">
    <source>
        <dbReference type="ARBA" id="ARBA00010617"/>
    </source>
</evidence>
<accession>A0A067Q3V4</accession>
<dbReference type="AlphaFoldDB" id="A0A067Q3V4"/>